<dbReference type="GO" id="GO:0003700">
    <property type="term" value="F:DNA-binding transcription factor activity"/>
    <property type="evidence" value="ECO:0007669"/>
    <property type="project" value="InterPro"/>
</dbReference>
<protein>
    <submittedName>
        <fullName evidence="5">GntR family transcriptional regulator</fullName>
    </submittedName>
</protein>
<gene>
    <name evidence="5" type="ORF">IAA42_04550</name>
</gene>
<reference evidence="5" key="2">
    <citation type="submission" date="2021-04" db="EMBL/GenBank/DDBJ databases">
        <authorList>
            <person name="Gilroy R."/>
        </authorList>
    </citation>
    <scope>NUCLEOTIDE SEQUENCE</scope>
    <source>
        <strain evidence="5">ChiHjej10B9-743</strain>
    </source>
</reference>
<dbReference type="SMART" id="SM00866">
    <property type="entry name" value="UTRA"/>
    <property type="match status" value="1"/>
</dbReference>
<dbReference type="Pfam" id="PF07702">
    <property type="entry name" value="UTRA"/>
    <property type="match status" value="1"/>
</dbReference>
<accession>A0A9D1ZBI8</accession>
<dbReference type="SMART" id="SM00345">
    <property type="entry name" value="HTH_GNTR"/>
    <property type="match status" value="1"/>
</dbReference>
<dbReference type="InterPro" id="IPR000524">
    <property type="entry name" value="Tscrpt_reg_HTH_GntR"/>
</dbReference>
<evidence type="ECO:0000259" key="4">
    <source>
        <dbReference type="PROSITE" id="PS50949"/>
    </source>
</evidence>
<dbReference type="PANTHER" id="PTHR44846:SF17">
    <property type="entry name" value="GNTR-FAMILY TRANSCRIPTIONAL REGULATOR"/>
    <property type="match status" value="1"/>
</dbReference>
<dbReference type="InterPro" id="IPR036390">
    <property type="entry name" value="WH_DNA-bd_sf"/>
</dbReference>
<keyword evidence="3" id="KW-0804">Transcription</keyword>
<dbReference type="GO" id="GO:0045892">
    <property type="term" value="P:negative regulation of DNA-templated transcription"/>
    <property type="evidence" value="ECO:0007669"/>
    <property type="project" value="TreeGrafter"/>
</dbReference>
<keyword evidence="2" id="KW-0238">DNA-binding</keyword>
<feature type="domain" description="HTH gntR-type" evidence="4">
    <location>
        <begin position="12"/>
        <end position="80"/>
    </location>
</feature>
<dbReference type="AlphaFoldDB" id="A0A9D1ZBI8"/>
<evidence type="ECO:0000256" key="3">
    <source>
        <dbReference type="ARBA" id="ARBA00023163"/>
    </source>
</evidence>
<proteinExistence type="predicted"/>
<dbReference type="Gene3D" id="3.40.1410.10">
    <property type="entry name" value="Chorismate lyase-like"/>
    <property type="match status" value="1"/>
</dbReference>
<comment type="caution">
    <text evidence="5">The sequence shown here is derived from an EMBL/GenBank/DDBJ whole genome shotgun (WGS) entry which is preliminary data.</text>
</comment>
<dbReference type="SUPFAM" id="SSF64288">
    <property type="entry name" value="Chorismate lyase-like"/>
    <property type="match status" value="1"/>
</dbReference>
<dbReference type="FunFam" id="1.10.10.10:FF:000079">
    <property type="entry name" value="GntR family transcriptional regulator"/>
    <property type="match status" value="1"/>
</dbReference>
<evidence type="ECO:0000313" key="5">
    <source>
        <dbReference type="EMBL" id="HIY79690.1"/>
    </source>
</evidence>
<dbReference type="PANTHER" id="PTHR44846">
    <property type="entry name" value="MANNOSYL-D-GLYCERATE TRANSPORT/METABOLISM SYSTEM REPRESSOR MNGR-RELATED"/>
    <property type="match status" value="1"/>
</dbReference>
<reference evidence="5" key="1">
    <citation type="journal article" date="2021" name="PeerJ">
        <title>Extensive microbial diversity within the chicken gut microbiome revealed by metagenomics and culture.</title>
        <authorList>
            <person name="Gilroy R."/>
            <person name="Ravi A."/>
            <person name="Getino M."/>
            <person name="Pursley I."/>
            <person name="Horton D.L."/>
            <person name="Alikhan N.F."/>
            <person name="Baker D."/>
            <person name="Gharbi K."/>
            <person name="Hall N."/>
            <person name="Watson M."/>
            <person name="Adriaenssens E.M."/>
            <person name="Foster-Nyarko E."/>
            <person name="Jarju S."/>
            <person name="Secka A."/>
            <person name="Antonio M."/>
            <person name="Oren A."/>
            <person name="Chaudhuri R.R."/>
            <person name="La Ragione R."/>
            <person name="Hildebrand F."/>
            <person name="Pallen M.J."/>
        </authorList>
    </citation>
    <scope>NUCLEOTIDE SEQUENCE</scope>
    <source>
        <strain evidence="5">ChiHjej10B9-743</strain>
    </source>
</reference>
<dbReference type="PROSITE" id="PS50949">
    <property type="entry name" value="HTH_GNTR"/>
    <property type="match status" value="1"/>
</dbReference>
<dbReference type="Gene3D" id="1.10.10.10">
    <property type="entry name" value="Winged helix-like DNA-binding domain superfamily/Winged helix DNA-binding domain"/>
    <property type="match status" value="1"/>
</dbReference>
<dbReference type="Proteomes" id="UP000824133">
    <property type="component" value="Unassembled WGS sequence"/>
</dbReference>
<evidence type="ECO:0000313" key="6">
    <source>
        <dbReference type="Proteomes" id="UP000824133"/>
    </source>
</evidence>
<sequence>MSKPPIDKKSESPLYYQLYSVLKERIIDGTYKVGEILPSESDMIEEFGVSRITIRRALSDLENDGYIEKRKGKGSIVLRMRLERPLTVFNSFSGDAIARGDRPGSIVLSLDRMLAGVHVAEKLGISSSDEVYALIRLRLLNGRIVALHKSYIRTDLGFEIRPEDFGEDTSLYSFLEEHGIVLGSADETVEARLATNELRRYLFIDEQYCAVVYKERVTYDARMNPVEFSENSYLGDQYKYSIHIVNVTGGK</sequence>
<dbReference type="CDD" id="cd07377">
    <property type="entry name" value="WHTH_GntR"/>
    <property type="match status" value="1"/>
</dbReference>
<dbReference type="SUPFAM" id="SSF46785">
    <property type="entry name" value="Winged helix' DNA-binding domain"/>
    <property type="match status" value="1"/>
</dbReference>
<evidence type="ECO:0000256" key="2">
    <source>
        <dbReference type="ARBA" id="ARBA00023125"/>
    </source>
</evidence>
<dbReference type="InterPro" id="IPR011663">
    <property type="entry name" value="UTRA"/>
</dbReference>
<organism evidence="5 6">
    <name type="scientific">Candidatus Olsenella excrementavium</name>
    <dbReference type="NCBI Taxonomy" id="2838709"/>
    <lineage>
        <taxon>Bacteria</taxon>
        <taxon>Bacillati</taxon>
        <taxon>Actinomycetota</taxon>
        <taxon>Coriobacteriia</taxon>
        <taxon>Coriobacteriales</taxon>
        <taxon>Atopobiaceae</taxon>
        <taxon>Olsenella</taxon>
    </lineage>
</organism>
<keyword evidence="1" id="KW-0805">Transcription regulation</keyword>
<name>A0A9D1ZBI8_9ACTN</name>
<dbReference type="InterPro" id="IPR036388">
    <property type="entry name" value="WH-like_DNA-bd_sf"/>
</dbReference>
<dbReference type="Pfam" id="PF00392">
    <property type="entry name" value="GntR"/>
    <property type="match status" value="1"/>
</dbReference>
<dbReference type="InterPro" id="IPR050679">
    <property type="entry name" value="Bact_HTH_transcr_reg"/>
</dbReference>
<dbReference type="InterPro" id="IPR028978">
    <property type="entry name" value="Chorismate_lyase_/UTRA_dom_sf"/>
</dbReference>
<dbReference type="GO" id="GO:0003677">
    <property type="term" value="F:DNA binding"/>
    <property type="evidence" value="ECO:0007669"/>
    <property type="project" value="UniProtKB-KW"/>
</dbReference>
<evidence type="ECO:0000256" key="1">
    <source>
        <dbReference type="ARBA" id="ARBA00023015"/>
    </source>
</evidence>
<dbReference type="EMBL" id="DXCP01000034">
    <property type="protein sequence ID" value="HIY79690.1"/>
    <property type="molecule type" value="Genomic_DNA"/>
</dbReference>
<dbReference type="PRINTS" id="PR00035">
    <property type="entry name" value="HTHGNTR"/>
</dbReference>